<dbReference type="Proteomes" id="UP000829364">
    <property type="component" value="Chromosome 7"/>
</dbReference>
<proteinExistence type="predicted"/>
<gene>
    <name evidence="2" type="ORF">JDV02_007913</name>
</gene>
<protein>
    <submittedName>
        <fullName evidence="2">Uncharacterized protein</fullName>
    </submittedName>
</protein>
<reference evidence="2" key="1">
    <citation type="submission" date="2021-11" db="EMBL/GenBank/DDBJ databases">
        <title>Purpureocillium_takamizusanense_genome.</title>
        <authorList>
            <person name="Nguyen N.-H."/>
        </authorList>
    </citation>
    <scope>NUCLEOTIDE SEQUENCE</scope>
    <source>
        <strain evidence="2">PT3</strain>
    </source>
</reference>
<evidence type="ECO:0000256" key="1">
    <source>
        <dbReference type="SAM" id="MobiDB-lite"/>
    </source>
</evidence>
<organism evidence="2 3">
    <name type="scientific">Purpureocillium takamizusanense</name>
    <dbReference type="NCBI Taxonomy" id="2060973"/>
    <lineage>
        <taxon>Eukaryota</taxon>
        <taxon>Fungi</taxon>
        <taxon>Dikarya</taxon>
        <taxon>Ascomycota</taxon>
        <taxon>Pezizomycotina</taxon>
        <taxon>Sordariomycetes</taxon>
        <taxon>Hypocreomycetidae</taxon>
        <taxon>Hypocreales</taxon>
        <taxon>Ophiocordycipitaceae</taxon>
        <taxon>Purpureocillium</taxon>
    </lineage>
</organism>
<keyword evidence="3" id="KW-1185">Reference proteome</keyword>
<dbReference type="AlphaFoldDB" id="A0A9Q8VDT1"/>
<dbReference type="GeneID" id="72069861"/>
<dbReference type="EMBL" id="CP086360">
    <property type="protein sequence ID" value="UNI21978.1"/>
    <property type="molecule type" value="Genomic_DNA"/>
</dbReference>
<dbReference type="KEGG" id="ptkz:JDV02_007913"/>
<dbReference type="RefSeq" id="XP_047845459.1">
    <property type="nucleotide sequence ID" value="XM_047989457.1"/>
</dbReference>
<sequence>MRIATGTKMAGLSADQKKKLWPHLSYPPPGNNLHEQPPPVRQRQQPRHRDGLQPWYSTDTCISSLCSRREGVAGTRPTTPPPSKSCVLAMRLVFRPTKQPRCCTSCAMPPEGWMDAASALAPWARGTTMSVHDVVVAHEDAREPDVAPCNNLETGGKQHSSG</sequence>
<feature type="compositionally biased region" description="Pro residues" evidence="1">
    <location>
        <begin position="25"/>
        <end position="40"/>
    </location>
</feature>
<feature type="region of interest" description="Disordered" evidence="1">
    <location>
        <begin position="1"/>
        <end position="56"/>
    </location>
</feature>
<name>A0A9Q8VDT1_9HYPO</name>
<accession>A0A9Q8VDT1</accession>
<evidence type="ECO:0000313" key="2">
    <source>
        <dbReference type="EMBL" id="UNI21978.1"/>
    </source>
</evidence>
<evidence type="ECO:0000313" key="3">
    <source>
        <dbReference type="Proteomes" id="UP000829364"/>
    </source>
</evidence>